<feature type="compositionally biased region" description="Polar residues" evidence="1">
    <location>
        <begin position="168"/>
        <end position="221"/>
    </location>
</feature>
<keyword evidence="2" id="KW-0472">Membrane</keyword>
<gene>
    <name evidence="3" type="ORF">BCR37DRAFT_393978</name>
</gene>
<dbReference type="RefSeq" id="XP_040724036.1">
    <property type="nucleotide sequence ID" value="XM_040871387.1"/>
</dbReference>
<evidence type="ECO:0000256" key="2">
    <source>
        <dbReference type="SAM" id="Phobius"/>
    </source>
</evidence>
<proteinExistence type="predicted"/>
<keyword evidence="2" id="KW-0812">Transmembrane</keyword>
<protein>
    <submittedName>
        <fullName evidence="3">Uncharacterized protein</fullName>
    </submittedName>
</protein>
<evidence type="ECO:0000313" key="4">
    <source>
        <dbReference type="Proteomes" id="UP000193685"/>
    </source>
</evidence>
<keyword evidence="4" id="KW-1185">Reference proteome</keyword>
<name>A0A1Y2F7M8_PROLT</name>
<dbReference type="AlphaFoldDB" id="A0A1Y2F7M8"/>
<dbReference type="EMBL" id="MCFI01000014">
    <property type="protein sequence ID" value="ORY79902.1"/>
    <property type="molecule type" value="Genomic_DNA"/>
</dbReference>
<accession>A0A1Y2F7M8</accession>
<evidence type="ECO:0000313" key="3">
    <source>
        <dbReference type="EMBL" id="ORY79902.1"/>
    </source>
</evidence>
<feature type="region of interest" description="Disordered" evidence="1">
    <location>
        <begin position="160"/>
        <end position="221"/>
    </location>
</feature>
<feature type="region of interest" description="Disordered" evidence="1">
    <location>
        <begin position="234"/>
        <end position="309"/>
    </location>
</feature>
<dbReference type="Proteomes" id="UP000193685">
    <property type="component" value="Unassembled WGS sequence"/>
</dbReference>
<feature type="transmembrane region" description="Helical" evidence="2">
    <location>
        <begin position="39"/>
        <end position="58"/>
    </location>
</feature>
<organism evidence="3 4">
    <name type="scientific">Protomyces lactucae-debilis</name>
    <dbReference type="NCBI Taxonomy" id="2754530"/>
    <lineage>
        <taxon>Eukaryota</taxon>
        <taxon>Fungi</taxon>
        <taxon>Dikarya</taxon>
        <taxon>Ascomycota</taxon>
        <taxon>Taphrinomycotina</taxon>
        <taxon>Taphrinomycetes</taxon>
        <taxon>Taphrinales</taxon>
        <taxon>Protomycetaceae</taxon>
        <taxon>Protomyces</taxon>
    </lineage>
</organism>
<dbReference type="GeneID" id="63787986"/>
<reference evidence="3 4" key="1">
    <citation type="submission" date="2016-07" db="EMBL/GenBank/DDBJ databases">
        <title>Pervasive Adenine N6-methylation of Active Genes in Fungi.</title>
        <authorList>
            <consortium name="DOE Joint Genome Institute"/>
            <person name="Mondo S.J."/>
            <person name="Dannebaum R.O."/>
            <person name="Kuo R.C."/>
            <person name="Labutti K."/>
            <person name="Haridas S."/>
            <person name="Kuo A."/>
            <person name="Salamov A."/>
            <person name="Ahrendt S.R."/>
            <person name="Lipzen A."/>
            <person name="Sullivan W."/>
            <person name="Andreopoulos W.B."/>
            <person name="Clum A."/>
            <person name="Lindquist E."/>
            <person name="Daum C."/>
            <person name="Ramamoorthy G.K."/>
            <person name="Gryganskyi A."/>
            <person name="Culley D."/>
            <person name="Magnuson J.K."/>
            <person name="James T.Y."/>
            <person name="O'Malley M.A."/>
            <person name="Stajich J.E."/>
            <person name="Spatafora J.W."/>
            <person name="Visel A."/>
            <person name="Grigoriev I.V."/>
        </authorList>
    </citation>
    <scope>NUCLEOTIDE SEQUENCE [LARGE SCALE GENOMIC DNA]</scope>
    <source>
        <strain evidence="3 4">12-1054</strain>
    </source>
</reference>
<evidence type="ECO:0000256" key="1">
    <source>
        <dbReference type="SAM" id="MobiDB-lite"/>
    </source>
</evidence>
<keyword evidence="2" id="KW-1133">Transmembrane helix</keyword>
<comment type="caution">
    <text evidence="3">The sequence shown here is derived from an EMBL/GenBank/DDBJ whole genome shotgun (WGS) entry which is preliminary data.</text>
</comment>
<sequence>MSNTVPVIGRDTPTYIPTVPLPLPDPFDQQSNSRLPRDFLFIVIGVILLCISLSLLAWTCTAPWRARRYAALRAKRIERDAEQARLLQEKRRSRLSLALSTDAPSHQLLSRHGRPTSIYNPGSLSFAHAPQMKQAVELAETRPLSSVHTVSGDRRLSRLLTTGGRESTAGSISYGTLSRTSMQQSTRPVSLATLNHSKPSPNLQHLRRSPQSSAPRPVSQASSYLPAGYYRRSALLNNTPPRPSREMRPPSFLPMPELQTSPDGDSGAFAPEAESSRAHSTSSVQQPRRKQRPPRPPTELLQALLNDGL</sequence>